<keyword evidence="3 7" id="KW-0812">Transmembrane</keyword>
<protein>
    <submittedName>
        <fullName evidence="9">Phosphatase PAP2 family protein</fullName>
    </submittedName>
</protein>
<evidence type="ECO:0000256" key="1">
    <source>
        <dbReference type="ARBA" id="ARBA00004651"/>
    </source>
</evidence>
<dbReference type="PANTHER" id="PTHR14969">
    <property type="entry name" value="SPHINGOSINE-1-PHOSPHATE PHOSPHOHYDROLASE"/>
    <property type="match status" value="1"/>
</dbReference>
<dbReference type="GO" id="GO:0005886">
    <property type="term" value="C:plasma membrane"/>
    <property type="evidence" value="ECO:0007669"/>
    <property type="project" value="UniProtKB-SubCell"/>
</dbReference>
<sequence>MKNHFRQHKSSLLLSGGMWLLLVLVLCTFPVAFSGYLASDLDTNFWYWLSESGGVFGTTALAVLLCGLAAAQQKGLRRKFASFSVAFGFLLVTLGGIAAVNEYYIKPLTQIPRPSHLFLLQPTHQIEKFYLQDVPARQAFLQRFIQENPTLSADVSPLVLAHWVQECGYSFPSGHSLNVFLLGTMLALFLGWQLPRKKQLWLLVPLGWALLVCLSRVALGVHSEWDVALGSAVGFTVAYLLSVSGILHRVFKAAASTHSDNSL</sequence>
<accession>A0A6P1P173</accession>
<evidence type="ECO:0000259" key="8">
    <source>
        <dbReference type="SMART" id="SM00014"/>
    </source>
</evidence>
<name>A0A6P1P173_9BACT</name>
<evidence type="ECO:0000256" key="2">
    <source>
        <dbReference type="ARBA" id="ARBA00022475"/>
    </source>
</evidence>
<feature type="domain" description="Phosphatidic acid phosphatase type 2/haloperoxidase" evidence="8">
    <location>
        <begin position="87"/>
        <end position="242"/>
    </location>
</feature>
<gene>
    <name evidence="9" type="ORF">GU926_07600</name>
</gene>
<feature type="transmembrane region" description="Helical" evidence="7">
    <location>
        <begin position="80"/>
        <end position="100"/>
    </location>
</feature>
<dbReference type="GO" id="GO:0016787">
    <property type="term" value="F:hydrolase activity"/>
    <property type="evidence" value="ECO:0007669"/>
    <property type="project" value="UniProtKB-KW"/>
</dbReference>
<evidence type="ECO:0000313" key="10">
    <source>
        <dbReference type="Proteomes" id="UP000464214"/>
    </source>
</evidence>
<dbReference type="Pfam" id="PF01569">
    <property type="entry name" value="PAP2"/>
    <property type="match status" value="1"/>
</dbReference>
<dbReference type="KEGG" id="nib:GU926_07600"/>
<keyword evidence="10" id="KW-1185">Reference proteome</keyword>
<evidence type="ECO:0000256" key="4">
    <source>
        <dbReference type="ARBA" id="ARBA00022801"/>
    </source>
</evidence>
<feature type="transmembrane region" description="Helical" evidence="7">
    <location>
        <begin position="45"/>
        <end position="68"/>
    </location>
</feature>
<dbReference type="EMBL" id="CP047897">
    <property type="protein sequence ID" value="QHL87303.1"/>
    <property type="molecule type" value="Genomic_DNA"/>
</dbReference>
<feature type="transmembrane region" description="Helical" evidence="7">
    <location>
        <begin position="227"/>
        <end position="247"/>
    </location>
</feature>
<feature type="transmembrane region" description="Helical" evidence="7">
    <location>
        <begin position="177"/>
        <end position="194"/>
    </location>
</feature>
<evidence type="ECO:0000256" key="6">
    <source>
        <dbReference type="ARBA" id="ARBA00023136"/>
    </source>
</evidence>
<dbReference type="PANTHER" id="PTHR14969:SF62">
    <property type="entry name" value="DECAPRENYLPHOSPHORYL-5-PHOSPHORIBOSE PHOSPHATASE RV3807C-RELATED"/>
    <property type="match status" value="1"/>
</dbReference>
<proteinExistence type="predicted"/>
<dbReference type="RefSeq" id="WP_160690588.1">
    <property type="nucleotide sequence ID" value="NZ_CP047897.1"/>
</dbReference>
<dbReference type="Gene3D" id="1.20.144.10">
    <property type="entry name" value="Phosphatidic acid phosphatase type 2/haloperoxidase"/>
    <property type="match status" value="1"/>
</dbReference>
<dbReference type="SUPFAM" id="SSF48317">
    <property type="entry name" value="Acid phosphatase/Vanadium-dependent haloperoxidase"/>
    <property type="match status" value="1"/>
</dbReference>
<organism evidence="9 10">
    <name type="scientific">Nibribacter ruber</name>
    <dbReference type="NCBI Taxonomy" id="2698458"/>
    <lineage>
        <taxon>Bacteria</taxon>
        <taxon>Pseudomonadati</taxon>
        <taxon>Bacteroidota</taxon>
        <taxon>Cytophagia</taxon>
        <taxon>Cytophagales</taxon>
        <taxon>Hymenobacteraceae</taxon>
        <taxon>Nibribacter</taxon>
    </lineage>
</organism>
<dbReference type="InterPro" id="IPR036938">
    <property type="entry name" value="PAP2/HPO_sf"/>
</dbReference>
<dbReference type="InterPro" id="IPR000326">
    <property type="entry name" value="PAP2/HPO"/>
</dbReference>
<keyword evidence="2" id="KW-1003">Cell membrane</keyword>
<dbReference type="SMART" id="SM00014">
    <property type="entry name" value="acidPPc"/>
    <property type="match status" value="1"/>
</dbReference>
<evidence type="ECO:0000256" key="7">
    <source>
        <dbReference type="SAM" id="Phobius"/>
    </source>
</evidence>
<comment type="subcellular location">
    <subcellularLocation>
        <location evidence="1">Cell membrane</location>
        <topology evidence="1">Multi-pass membrane protein</topology>
    </subcellularLocation>
</comment>
<dbReference type="AlphaFoldDB" id="A0A6P1P173"/>
<feature type="transmembrane region" description="Helical" evidence="7">
    <location>
        <begin position="12"/>
        <end position="33"/>
    </location>
</feature>
<evidence type="ECO:0000256" key="5">
    <source>
        <dbReference type="ARBA" id="ARBA00022989"/>
    </source>
</evidence>
<evidence type="ECO:0000313" key="9">
    <source>
        <dbReference type="EMBL" id="QHL87303.1"/>
    </source>
</evidence>
<reference evidence="9 10" key="1">
    <citation type="submission" date="2020-01" db="EMBL/GenBank/DDBJ databases">
        <authorList>
            <person name="Kim M."/>
        </authorList>
    </citation>
    <scope>NUCLEOTIDE SEQUENCE [LARGE SCALE GENOMIC DNA]</scope>
    <source>
        <strain evidence="9 10">BT10</strain>
    </source>
</reference>
<feature type="transmembrane region" description="Helical" evidence="7">
    <location>
        <begin position="201"/>
        <end position="221"/>
    </location>
</feature>
<dbReference type="Proteomes" id="UP000464214">
    <property type="component" value="Chromosome"/>
</dbReference>
<keyword evidence="6 7" id="KW-0472">Membrane</keyword>
<evidence type="ECO:0000256" key="3">
    <source>
        <dbReference type="ARBA" id="ARBA00022692"/>
    </source>
</evidence>
<keyword evidence="4" id="KW-0378">Hydrolase</keyword>
<dbReference type="CDD" id="cd01610">
    <property type="entry name" value="PAP2_like"/>
    <property type="match status" value="1"/>
</dbReference>
<keyword evidence="5 7" id="KW-1133">Transmembrane helix</keyword>